<organism evidence="2 3">
    <name type="scientific">Steinernema glaseri</name>
    <dbReference type="NCBI Taxonomy" id="37863"/>
    <lineage>
        <taxon>Eukaryota</taxon>
        <taxon>Metazoa</taxon>
        <taxon>Ecdysozoa</taxon>
        <taxon>Nematoda</taxon>
        <taxon>Chromadorea</taxon>
        <taxon>Rhabditida</taxon>
        <taxon>Tylenchina</taxon>
        <taxon>Panagrolaimomorpha</taxon>
        <taxon>Strongyloidoidea</taxon>
        <taxon>Steinernematidae</taxon>
        <taxon>Steinernema</taxon>
    </lineage>
</organism>
<sequence>MSNSFSELKNRIRVLLPPRAEPCSISQLVNGYWRVHGEHLPFGEFGFNSARDLLETESMRDIALVTAHPNGFVTVQAAQTSSGATSSASDISDKPRRRRERIARPESAKSPVIKAPLSAELTTIPYPPASRSRKLKSAAEILDEELPSKHDLLAEIKRRNGIMRISELDLFCVRNYGFPLSLENAKRILGTKQATCRLEAFTMAFQNELHVQYSLDGNHLLKELKKSKPVVRPSPATDAETSHEVQYARLLADFLTGYIREQAGIRLFVTDVARVLLHRYGHIPQFSVPKDYDGCLQLVKHLVACSDGNLELSYVGDLGFLKLAEDIPVGAPDWNGNNKQHNCRVS</sequence>
<feature type="compositionally biased region" description="Low complexity" evidence="1">
    <location>
        <begin position="78"/>
        <end position="89"/>
    </location>
</feature>
<evidence type="ECO:0000313" key="3">
    <source>
        <dbReference type="WBParaSite" id="L893_g13937.t1"/>
    </source>
</evidence>
<proteinExistence type="predicted"/>
<evidence type="ECO:0000313" key="2">
    <source>
        <dbReference type="Proteomes" id="UP000095287"/>
    </source>
</evidence>
<accession>A0A1I7Y8Y2</accession>
<dbReference type="Proteomes" id="UP000095287">
    <property type="component" value="Unplaced"/>
</dbReference>
<dbReference type="InterPro" id="IPR041966">
    <property type="entry name" value="LOTUS-like"/>
</dbReference>
<evidence type="ECO:0000256" key="1">
    <source>
        <dbReference type="SAM" id="MobiDB-lite"/>
    </source>
</evidence>
<dbReference type="AlphaFoldDB" id="A0A1I7Y8Y2"/>
<dbReference type="Gene3D" id="3.30.420.610">
    <property type="entry name" value="LOTUS domain-like"/>
    <property type="match status" value="1"/>
</dbReference>
<dbReference type="WBParaSite" id="L893_g13937.t1">
    <property type="protein sequence ID" value="L893_g13937.t1"/>
    <property type="gene ID" value="L893_g13937"/>
</dbReference>
<name>A0A1I7Y8Y2_9BILA</name>
<reference evidence="3" key="1">
    <citation type="submission" date="2016-11" db="UniProtKB">
        <authorList>
            <consortium name="WormBaseParasite"/>
        </authorList>
    </citation>
    <scope>IDENTIFICATION</scope>
</reference>
<feature type="region of interest" description="Disordered" evidence="1">
    <location>
        <begin position="78"/>
        <end position="109"/>
    </location>
</feature>
<keyword evidence="2" id="KW-1185">Reference proteome</keyword>
<protein>
    <submittedName>
        <fullName evidence="3">HTH OST-type domain-containing protein</fullName>
    </submittedName>
</protein>